<dbReference type="Pfam" id="PF00528">
    <property type="entry name" value="BPD_transp_1"/>
    <property type="match status" value="1"/>
</dbReference>
<dbReference type="GO" id="GO:0005886">
    <property type="term" value="C:plasma membrane"/>
    <property type="evidence" value="ECO:0007669"/>
    <property type="project" value="UniProtKB-SubCell"/>
</dbReference>
<protein>
    <submittedName>
        <fullName evidence="8">ABC transporter permease</fullName>
    </submittedName>
</protein>
<evidence type="ECO:0000256" key="1">
    <source>
        <dbReference type="ARBA" id="ARBA00004141"/>
    </source>
</evidence>
<organism evidence="8 9">
    <name type="scientific">Candidatus Neomicrothrix subdominans</name>
    <dbReference type="NCBI Taxonomy" id="2954438"/>
    <lineage>
        <taxon>Bacteria</taxon>
        <taxon>Bacillati</taxon>
        <taxon>Actinomycetota</taxon>
        <taxon>Acidimicrobiia</taxon>
        <taxon>Acidimicrobiales</taxon>
        <taxon>Microthrixaceae</taxon>
        <taxon>Candidatus Neomicrothrix</taxon>
    </lineage>
</organism>
<reference evidence="8 9" key="1">
    <citation type="submission" date="2020-10" db="EMBL/GenBank/DDBJ databases">
        <title>Connecting structure to function with the recovery of over 1000 high-quality activated sludge metagenome-assembled genomes encoding full-length rRNA genes using long-read sequencing.</title>
        <authorList>
            <person name="Singleton C.M."/>
            <person name="Petriglieri F."/>
            <person name="Kristensen J.M."/>
            <person name="Kirkegaard R.H."/>
            <person name="Michaelsen T.Y."/>
            <person name="Andersen M.H."/>
            <person name="Karst S.M."/>
            <person name="Dueholm M.S."/>
            <person name="Nielsen P.H."/>
            <person name="Albertsen M."/>
        </authorList>
    </citation>
    <scope>NUCLEOTIDE SEQUENCE [LARGE SCALE GENOMIC DNA]</scope>
    <source>
        <strain evidence="8">Lyne_18-Q3-R50-59_MAXAC.006</strain>
    </source>
</reference>
<dbReference type="InterPro" id="IPR051204">
    <property type="entry name" value="ABC_transp_perm/SBD"/>
</dbReference>
<feature type="transmembrane region" description="Helical" evidence="6">
    <location>
        <begin position="117"/>
        <end position="150"/>
    </location>
</feature>
<dbReference type="Proteomes" id="UP000727993">
    <property type="component" value="Unassembled WGS sequence"/>
</dbReference>
<evidence type="ECO:0000256" key="4">
    <source>
        <dbReference type="ARBA" id="ARBA00022989"/>
    </source>
</evidence>
<dbReference type="InterPro" id="IPR035906">
    <property type="entry name" value="MetI-like_sf"/>
</dbReference>
<dbReference type="FunFam" id="1.10.3720.10:FF:000001">
    <property type="entry name" value="Glycine betaine ABC transporter, permease"/>
    <property type="match status" value="1"/>
</dbReference>
<dbReference type="GO" id="GO:0055085">
    <property type="term" value="P:transmembrane transport"/>
    <property type="evidence" value="ECO:0007669"/>
    <property type="project" value="InterPro"/>
</dbReference>
<keyword evidence="5 6" id="KW-0472">Membrane</keyword>
<dbReference type="SUPFAM" id="SSF161098">
    <property type="entry name" value="MetI-like"/>
    <property type="match status" value="1"/>
</dbReference>
<evidence type="ECO:0000256" key="5">
    <source>
        <dbReference type="ARBA" id="ARBA00023136"/>
    </source>
</evidence>
<evidence type="ECO:0000256" key="6">
    <source>
        <dbReference type="RuleBase" id="RU363032"/>
    </source>
</evidence>
<dbReference type="AlphaFoldDB" id="A0A936NDS0"/>
<evidence type="ECO:0000256" key="2">
    <source>
        <dbReference type="ARBA" id="ARBA00022448"/>
    </source>
</evidence>
<comment type="similarity">
    <text evidence="6">Belongs to the binding-protein-dependent transport system permease family.</text>
</comment>
<dbReference type="PANTHER" id="PTHR30177:SF4">
    <property type="entry name" value="OSMOPROTECTANT IMPORT PERMEASE PROTEIN OSMW"/>
    <property type="match status" value="1"/>
</dbReference>
<comment type="caution">
    <text evidence="8">The sequence shown here is derived from an EMBL/GenBank/DDBJ whole genome shotgun (WGS) entry which is preliminary data.</text>
</comment>
<dbReference type="PANTHER" id="PTHR30177">
    <property type="entry name" value="GLYCINE BETAINE/L-PROLINE TRANSPORT SYSTEM PERMEASE PROTEIN PROW"/>
    <property type="match status" value="1"/>
</dbReference>
<dbReference type="InterPro" id="IPR000515">
    <property type="entry name" value="MetI-like"/>
</dbReference>
<keyword evidence="3 6" id="KW-0812">Transmembrane</keyword>
<evidence type="ECO:0000313" key="9">
    <source>
        <dbReference type="Proteomes" id="UP000727993"/>
    </source>
</evidence>
<feature type="transmembrane region" description="Helical" evidence="6">
    <location>
        <begin position="186"/>
        <end position="212"/>
    </location>
</feature>
<evidence type="ECO:0000259" key="7">
    <source>
        <dbReference type="PROSITE" id="PS50928"/>
    </source>
</evidence>
<proteinExistence type="inferred from homology"/>
<dbReference type="EMBL" id="JADJZA010000007">
    <property type="protein sequence ID" value="MBK9297774.1"/>
    <property type="molecule type" value="Genomic_DNA"/>
</dbReference>
<name>A0A936NDS0_9ACTN</name>
<evidence type="ECO:0000313" key="8">
    <source>
        <dbReference type="EMBL" id="MBK9297774.1"/>
    </source>
</evidence>
<comment type="subcellular location">
    <subcellularLocation>
        <location evidence="6">Cell membrane</location>
        <topology evidence="6">Multi-pass membrane protein</topology>
    </subcellularLocation>
    <subcellularLocation>
        <location evidence="1">Membrane</location>
        <topology evidence="1">Multi-pass membrane protein</topology>
    </subcellularLocation>
</comment>
<dbReference type="PROSITE" id="PS50928">
    <property type="entry name" value="ABC_TM1"/>
    <property type="match status" value="1"/>
</dbReference>
<evidence type="ECO:0000256" key="3">
    <source>
        <dbReference type="ARBA" id="ARBA00022692"/>
    </source>
</evidence>
<feature type="transmembrane region" description="Helical" evidence="6">
    <location>
        <begin position="232"/>
        <end position="254"/>
    </location>
</feature>
<dbReference type="Gene3D" id="1.10.3720.10">
    <property type="entry name" value="MetI-like"/>
    <property type="match status" value="1"/>
</dbReference>
<accession>A0A936NDS0</accession>
<feature type="transmembrane region" description="Helical" evidence="6">
    <location>
        <begin position="76"/>
        <end position="97"/>
    </location>
</feature>
<feature type="domain" description="ABC transmembrane type-1" evidence="7">
    <location>
        <begin position="70"/>
        <end position="251"/>
    </location>
</feature>
<feature type="transmembrane region" description="Helical" evidence="6">
    <location>
        <begin position="30"/>
        <end position="51"/>
    </location>
</feature>
<dbReference type="GO" id="GO:0031460">
    <property type="term" value="P:glycine betaine transport"/>
    <property type="evidence" value="ECO:0007669"/>
    <property type="project" value="TreeGrafter"/>
</dbReference>
<sequence length="263" mass="28027">MSDLAIAAAEAQSPDDVESDAPGRTWNFDLIITPIAMGLLLVLLVTVWQFADMDVTTKKILAPANLRIQTWQHLQITFWSTLLVISIAIPLGIFITREGFKKFSGPILTVANSGQAIPAYGLLVLFAAWIGTGMRTVIIALIVFGILPVLRNTMVGLEQVDRSYMEAGKGMGYSGFQVLTRIELPLAVPVILAGVRTALVINVGTAALATFIGGGALGETINSGLKLQRNTALFVGAALVGLLALTIDWLAALAQYKLKPKGI</sequence>
<gene>
    <name evidence="8" type="ORF">IPN02_13275</name>
</gene>
<dbReference type="CDD" id="cd06261">
    <property type="entry name" value="TM_PBP2"/>
    <property type="match status" value="1"/>
</dbReference>
<keyword evidence="4 6" id="KW-1133">Transmembrane helix</keyword>
<keyword evidence="2 6" id="KW-0813">Transport</keyword>